<dbReference type="Pfam" id="PF12796">
    <property type="entry name" value="Ank_2"/>
    <property type="match status" value="1"/>
</dbReference>
<evidence type="ECO:0000256" key="4">
    <source>
        <dbReference type="ARBA" id="ARBA00022692"/>
    </source>
</evidence>
<evidence type="ECO:0000256" key="14">
    <source>
        <dbReference type="SAM" id="Phobius"/>
    </source>
</evidence>
<name>A0AAW0W3S9_CHEQU</name>
<dbReference type="Proteomes" id="UP001445076">
    <property type="component" value="Unassembled WGS sequence"/>
</dbReference>
<proteinExistence type="predicted"/>
<keyword evidence="9 14" id="KW-0472">Membrane</keyword>
<keyword evidence="6 14" id="KW-1133">Transmembrane helix</keyword>
<keyword evidence="2" id="KW-0813">Transport</keyword>
<evidence type="ECO:0000256" key="13">
    <source>
        <dbReference type="SAM" id="Coils"/>
    </source>
</evidence>
<keyword evidence="13" id="KW-0175">Coiled coil</keyword>
<evidence type="ECO:0000256" key="10">
    <source>
        <dbReference type="ARBA" id="ARBA00023180"/>
    </source>
</evidence>
<evidence type="ECO:0000256" key="9">
    <source>
        <dbReference type="ARBA" id="ARBA00023136"/>
    </source>
</evidence>
<dbReference type="InterPro" id="IPR005821">
    <property type="entry name" value="Ion_trans_dom"/>
</dbReference>
<evidence type="ECO:0000256" key="11">
    <source>
        <dbReference type="ARBA" id="ARBA00023303"/>
    </source>
</evidence>
<dbReference type="Gene3D" id="1.25.40.20">
    <property type="entry name" value="Ankyrin repeat-containing domain"/>
    <property type="match status" value="1"/>
</dbReference>
<dbReference type="AlphaFoldDB" id="A0AAW0W3S9"/>
<feature type="coiled-coil region" evidence="13">
    <location>
        <begin position="750"/>
        <end position="777"/>
    </location>
</feature>
<comment type="caution">
    <text evidence="16">The sequence shown here is derived from an EMBL/GenBank/DDBJ whole genome shotgun (WGS) entry which is preliminary data.</text>
</comment>
<keyword evidence="11" id="KW-0407">Ion channel</keyword>
<dbReference type="GO" id="GO:0005216">
    <property type="term" value="F:monoatomic ion channel activity"/>
    <property type="evidence" value="ECO:0007669"/>
    <property type="project" value="InterPro"/>
</dbReference>
<keyword evidence="7 12" id="KW-0040">ANK repeat</keyword>
<dbReference type="GO" id="GO:0034703">
    <property type="term" value="C:cation channel complex"/>
    <property type="evidence" value="ECO:0007669"/>
    <property type="project" value="UniProtKB-ARBA"/>
</dbReference>
<keyword evidence="4 14" id="KW-0812">Transmembrane</keyword>
<dbReference type="InterPro" id="IPR036770">
    <property type="entry name" value="Ankyrin_rpt-contain_sf"/>
</dbReference>
<feature type="transmembrane region" description="Helical" evidence="14">
    <location>
        <begin position="496"/>
        <end position="519"/>
    </location>
</feature>
<dbReference type="Pfam" id="PF00023">
    <property type="entry name" value="Ank"/>
    <property type="match status" value="1"/>
</dbReference>
<comment type="subcellular location">
    <subcellularLocation>
        <location evidence="1">Membrane</location>
        <topology evidence="1">Multi-pass membrane protein</topology>
    </subcellularLocation>
</comment>
<dbReference type="EMBL" id="JARKIK010000088">
    <property type="protein sequence ID" value="KAK8723841.1"/>
    <property type="molecule type" value="Genomic_DNA"/>
</dbReference>
<dbReference type="InterPro" id="IPR002110">
    <property type="entry name" value="Ankyrin_rpt"/>
</dbReference>
<feature type="transmembrane region" description="Helical" evidence="14">
    <location>
        <begin position="435"/>
        <end position="455"/>
    </location>
</feature>
<keyword evidence="8" id="KW-0406">Ion transport</keyword>
<dbReference type="PANTHER" id="PTHR47143:SF1">
    <property type="entry name" value="ION_TRANS DOMAIN-CONTAINING PROTEIN"/>
    <property type="match status" value="1"/>
</dbReference>
<evidence type="ECO:0000256" key="8">
    <source>
        <dbReference type="ARBA" id="ARBA00023065"/>
    </source>
</evidence>
<feature type="repeat" description="ANK" evidence="12">
    <location>
        <begin position="217"/>
        <end position="249"/>
    </location>
</feature>
<feature type="domain" description="Ion transport" evidence="15">
    <location>
        <begin position="408"/>
        <end position="602"/>
    </location>
</feature>
<keyword evidence="5" id="KW-0677">Repeat</keyword>
<protein>
    <recommendedName>
        <fullName evidence="15">Ion transport domain-containing protein</fullName>
    </recommendedName>
</protein>
<evidence type="ECO:0000256" key="6">
    <source>
        <dbReference type="ARBA" id="ARBA00022989"/>
    </source>
</evidence>
<dbReference type="InterPro" id="IPR052076">
    <property type="entry name" value="TRP_cation_channel"/>
</dbReference>
<dbReference type="Pfam" id="PF00520">
    <property type="entry name" value="Ion_trans"/>
    <property type="match status" value="1"/>
</dbReference>
<organism evidence="16 17">
    <name type="scientific">Cherax quadricarinatus</name>
    <name type="common">Australian red claw crayfish</name>
    <dbReference type="NCBI Taxonomy" id="27406"/>
    <lineage>
        <taxon>Eukaryota</taxon>
        <taxon>Metazoa</taxon>
        <taxon>Ecdysozoa</taxon>
        <taxon>Arthropoda</taxon>
        <taxon>Crustacea</taxon>
        <taxon>Multicrustacea</taxon>
        <taxon>Malacostraca</taxon>
        <taxon>Eumalacostraca</taxon>
        <taxon>Eucarida</taxon>
        <taxon>Decapoda</taxon>
        <taxon>Pleocyemata</taxon>
        <taxon>Astacidea</taxon>
        <taxon>Parastacoidea</taxon>
        <taxon>Parastacidae</taxon>
        <taxon>Cherax</taxon>
    </lineage>
</organism>
<feature type="repeat" description="ANK" evidence="12">
    <location>
        <begin position="184"/>
        <end position="216"/>
    </location>
</feature>
<reference evidence="16 17" key="1">
    <citation type="journal article" date="2024" name="BMC Genomics">
        <title>Genome assembly of redclaw crayfish (Cherax quadricarinatus) provides insights into its immune adaptation and hypoxia tolerance.</title>
        <authorList>
            <person name="Liu Z."/>
            <person name="Zheng J."/>
            <person name="Li H."/>
            <person name="Fang K."/>
            <person name="Wang S."/>
            <person name="He J."/>
            <person name="Zhou D."/>
            <person name="Weng S."/>
            <person name="Chi M."/>
            <person name="Gu Z."/>
            <person name="He J."/>
            <person name="Li F."/>
            <person name="Wang M."/>
        </authorList>
    </citation>
    <scope>NUCLEOTIDE SEQUENCE [LARGE SCALE GENOMIC DNA]</scope>
    <source>
        <strain evidence="16">ZL_2023a</strain>
    </source>
</reference>
<feature type="transmembrane region" description="Helical" evidence="14">
    <location>
        <begin position="402"/>
        <end position="423"/>
    </location>
</feature>
<feature type="repeat" description="ANK" evidence="12">
    <location>
        <begin position="116"/>
        <end position="148"/>
    </location>
</feature>
<dbReference type="PROSITE" id="PS50088">
    <property type="entry name" value="ANK_REPEAT"/>
    <property type="match status" value="4"/>
</dbReference>
<keyword evidence="17" id="KW-1185">Reference proteome</keyword>
<evidence type="ECO:0000256" key="3">
    <source>
        <dbReference type="ARBA" id="ARBA00022606"/>
    </source>
</evidence>
<accession>A0AAW0W3S9</accession>
<evidence type="ECO:0000313" key="16">
    <source>
        <dbReference type="EMBL" id="KAK8723841.1"/>
    </source>
</evidence>
<keyword evidence="10" id="KW-0325">Glycoprotein</keyword>
<evidence type="ECO:0000256" key="7">
    <source>
        <dbReference type="ARBA" id="ARBA00023043"/>
    </source>
</evidence>
<dbReference type="SUPFAM" id="SSF48403">
    <property type="entry name" value="Ankyrin repeat"/>
    <property type="match status" value="1"/>
</dbReference>
<keyword evidence="3" id="KW-0716">Sensory transduction</keyword>
<feature type="repeat" description="ANK" evidence="12">
    <location>
        <begin position="149"/>
        <end position="173"/>
    </location>
</feature>
<evidence type="ECO:0000256" key="5">
    <source>
        <dbReference type="ARBA" id="ARBA00022737"/>
    </source>
</evidence>
<dbReference type="PROSITE" id="PS50297">
    <property type="entry name" value="ANK_REP_REGION"/>
    <property type="match status" value="3"/>
</dbReference>
<evidence type="ECO:0000259" key="15">
    <source>
        <dbReference type="Pfam" id="PF00520"/>
    </source>
</evidence>
<feature type="transmembrane region" description="Helical" evidence="14">
    <location>
        <begin position="572"/>
        <end position="594"/>
    </location>
</feature>
<gene>
    <name evidence="16" type="ORF">OTU49_011570</name>
</gene>
<evidence type="ECO:0000256" key="1">
    <source>
        <dbReference type="ARBA" id="ARBA00004141"/>
    </source>
</evidence>
<evidence type="ECO:0000256" key="2">
    <source>
        <dbReference type="ARBA" id="ARBA00022448"/>
    </source>
</evidence>
<dbReference type="PANTHER" id="PTHR47143">
    <property type="entry name" value="TRANSIENT RECEPTOR POTENTIAL CATION CHANNEL PROTEIN PAINLESS"/>
    <property type="match status" value="1"/>
</dbReference>
<dbReference type="SMART" id="SM00248">
    <property type="entry name" value="ANK"/>
    <property type="match status" value="5"/>
</dbReference>
<feature type="transmembrane region" description="Helical" evidence="14">
    <location>
        <begin position="338"/>
        <end position="358"/>
    </location>
</feature>
<sequence length="800" mass="89183">MRKRISKASARAFLKTVSQKNSALSESRGPDKVETVHEVDINKTNWKSYPNTTKIHINIPPNIMNNTEGSNNGDAGFCAWDPNAARLLKMVDTENLEGLQSLLEGGIHVNGHGGSFHETALHRAAQVRWATGVRYLLSAGASVYAKNQFGQTPLHYAAASKSSACIKLLLESGRPGVLDHRDMRGHTPLHDASASGCVNAITVLLKAGALVRAKDGNGETPLHKAARGQSIPAMLALLNAGADMSACDNNGESVLSYTLHHFPGTMDAVFDYCLVTNSTKMNTKTLEVTMNFLPLTSSEDKNQVQNLQSFVGLGHAKLLSHPLCEAFLLLKWMNVRRLFLIEVVLYLFFAVVTTILTFNKFVWAKNEINSSTPVEDTGQEVQLHNATDLCGIRPLPPQAVKALEGIVITYLVAILIQQFFSLLQNKLGWFRSLSGVLHVIITILVMSVVLPSVLHEWQHHLASWLMLLMWTECMLLIGRFPNCGIYVVMFTRVAKVFLRIFLIYFCLLLAFSAAFYVALHYSKDKTDQCNTSPVFNNPLLTFIKIITMMIGELDFSDTIVTGLNNLLFTGHAIFLLFVILVSIILSNLLVALAVNDVQGLRNSAHLERLIKQTELVFHMEKNFSTAAYIASYVKIPKMCHMLMKIANVCNYDCYNTRVYILPNNPKKSNKLFIIENKKYKEATLPSHLLANVNQCLRTRETEASDNKSSTRTKRGSRIRRGEYHRNTDEDIKSNLKELEANMIEIVSEKMEDMAESYTSLNKRITALEEKLDKVVNLLMENVDVTPADTSPSSGEDTSEV</sequence>
<feature type="transmembrane region" description="Helical" evidence="14">
    <location>
        <begin position="461"/>
        <end position="489"/>
    </location>
</feature>
<evidence type="ECO:0000256" key="12">
    <source>
        <dbReference type="PROSITE-ProRule" id="PRU00023"/>
    </source>
</evidence>
<evidence type="ECO:0000313" key="17">
    <source>
        <dbReference type="Proteomes" id="UP001445076"/>
    </source>
</evidence>